<evidence type="ECO:0000256" key="1">
    <source>
        <dbReference type="SAM" id="SignalP"/>
    </source>
</evidence>
<dbReference type="GO" id="GO:0005506">
    <property type="term" value="F:iron ion binding"/>
    <property type="evidence" value="ECO:0007669"/>
    <property type="project" value="InterPro"/>
</dbReference>
<protein>
    <submittedName>
        <fullName evidence="2">Cytochrome P450</fullName>
    </submittedName>
</protein>
<dbReference type="VEuPathDB" id="FungiDB:MPH_06521"/>
<dbReference type="eggNOG" id="KOG0157">
    <property type="taxonomic scope" value="Eukaryota"/>
</dbReference>
<proteinExistence type="predicted"/>
<dbReference type="STRING" id="1126212.K2RU65"/>
<keyword evidence="1" id="KW-0732">Signal</keyword>
<dbReference type="OrthoDB" id="1470350at2759"/>
<organism evidence="2 3">
    <name type="scientific">Macrophomina phaseolina (strain MS6)</name>
    <name type="common">Charcoal rot fungus</name>
    <dbReference type="NCBI Taxonomy" id="1126212"/>
    <lineage>
        <taxon>Eukaryota</taxon>
        <taxon>Fungi</taxon>
        <taxon>Dikarya</taxon>
        <taxon>Ascomycota</taxon>
        <taxon>Pezizomycotina</taxon>
        <taxon>Dothideomycetes</taxon>
        <taxon>Dothideomycetes incertae sedis</taxon>
        <taxon>Botryosphaeriales</taxon>
        <taxon>Botryosphaeriaceae</taxon>
        <taxon>Macrophomina</taxon>
    </lineage>
</organism>
<feature type="signal peptide" evidence="1">
    <location>
        <begin position="1"/>
        <end position="29"/>
    </location>
</feature>
<dbReference type="InterPro" id="IPR036396">
    <property type="entry name" value="Cyt_P450_sf"/>
</dbReference>
<accession>K2RU65</accession>
<dbReference type="HOGENOM" id="CLU_906350_0_0_1"/>
<dbReference type="AlphaFoldDB" id="K2RU65"/>
<gene>
    <name evidence="2" type="ORF">MPH_06521</name>
</gene>
<reference evidence="2 3" key="1">
    <citation type="journal article" date="2012" name="BMC Genomics">
        <title>Tools to kill: Genome of one of the most destructive plant pathogenic fungi Macrophomina phaseolina.</title>
        <authorList>
            <person name="Islam M.S."/>
            <person name="Haque M.S."/>
            <person name="Islam M.M."/>
            <person name="Emdad E.M."/>
            <person name="Halim A."/>
            <person name="Hossen Q.M.M."/>
            <person name="Hossain M.Z."/>
            <person name="Ahmed B."/>
            <person name="Rahim S."/>
            <person name="Rahman M.S."/>
            <person name="Alam M.M."/>
            <person name="Hou S."/>
            <person name="Wan X."/>
            <person name="Saito J.A."/>
            <person name="Alam M."/>
        </authorList>
    </citation>
    <scope>NUCLEOTIDE SEQUENCE [LARGE SCALE GENOMIC DNA]</scope>
    <source>
        <strain evidence="2 3">MS6</strain>
    </source>
</reference>
<dbReference type="GO" id="GO:0004497">
    <property type="term" value="F:monooxygenase activity"/>
    <property type="evidence" value="ECO:0007669"/>
    <property type="project" value="InterPro"/>
</dbReference>
<dbReference type="GO" id="GO:0016705">
    <property type="term" value="F:oxidoreductase activity, acting on paired donors, with incorporation or reduction of molecular oxygen"/>
    <property type="evidence" value="ECO:0007669"/>
    <property type="project" value="InterPro"/>
</dbReference>
<dbReference type="Gene3D" id="1.10.630.10">
    <property type="entry name" value="Cytochrome P450"/>
    <property type="match status" value="1"/>
</dbReference>
<dbReference type="EMBL" id="AHHD01000282">
    <property type="protein sequence ID" value="EKG16267.1"/>
    <property type="molecule type" value="Genomic_DNA"/>
</dbReference>
<comment type="caution">
    <text evidence="2">The sequence shown here is derived from an EMBL/GenBank/DDBJ whole genome shotgun (WGS) entry which is preliminary data.</text>
</comment>
<dbReference type="GO" id="GO:0020037">
    <property type="term" value="F:heme binding"/>
    <property type="evidence" value="ECO:0007669"/>
    <property type="project" value="InterPro"/>
</dbReference>
<dbReference type="SUPFAM" id="SSF48264">
    <property type="entry name" value="Cytochrome P450"/>
    <property type="match status" value="1"/>
</dbReference>
<feature type="chain" id="PRO_5003867007" evidence="1">
    <location>
        <begin position="30"/>
        <end position="307"/>
    </location>
</feature>
<name>K2RU65_MACPH</name>
<evidence type="ECO:0000313" key="2">
    <source>
        <dbReference type="EMBL" id="EKG16267.1"/>
    </source>
</evidence>
<dbReference type="InParanoid" id="K2RU65"/>
<dbReference type="Proteomes" id="UP000007129">
    <property type="component" value="Unassembled WGS sequence"/>
</dbReference>
<sequence>MGSLWHAVATTSLLVLLYKVANLARYVRAAKTTGLPYVITPVLETEILGFMATPILRWWYNNHLDKGDGWPRWCRFMIKDWSWEDKRRAHDDFGDVFLCVSPEGIMCYTADAAMGWDVMNRRNDFTKPPDKYKLLEPYGPNVATAEGANYRFHVRITAPPFGDLSGVNELVWAETVHQTRRLAEVWSRGATRDLYADVNLLTLAITSRAGFGKPLQWTAESGDGRDVPEGHRLSFFKAIHDTTNYMVAILMLPGWLLNLTTGEGSSVRGWEGFSTYVSTTAVYNYFEMTAQVKLPSMERKYIYTEKI</sequence>
<evidence type="ECO:0000313" key="3">
    <source>
        <dbReference type="Proteomes" id="UP000007129"/>
    </source>
</evidence>